<feature type="transmembrane region" description="Helical" evidence="7">
    <location>
        <begin position="286"/>
        <end position="305"/>
    </location>
</feature>
<reference evidence="8" key="1">
    <citation type="submission" date="2022-07" db="EMBL/GenBank/DDBJ databases">
        <title>Phylogenomic reconstructions and comparative analyses of Kickxellomycotina fungi.</title>
        <authorList>
            <person name="Reynolds N.K."/>
            <person name="Stajich J.E."/>
            <person name="Barry K."/>
            <person name="Grigoriev I.V."/>
            <person name="Crous P."/>
            <person name="Smith M.E."/>
        </authorList>
    </citation>
    <scope>NUCLEOTIDE SEQUENCE</scope>
    <source>
        <strain evidence="8">CBS 109367</strain>
    </source>
</reference>
<feature type="transmembrane region" description="Helical" evidence="7">
    <location>
        <begin position="325"/>
        <end position="345"/>
    </location>
</feature>
<feature type="transmembrane region" description="Helical" evidence="7">
    <location>
        <begin position="218"/>
        <end position="237"/>
    </location>
</feature>
<evidence type="ECO:0000256" key="7">
    <source>
        <dbReference type="SAM" id="Phobius"/>
    </source>
</evidence>
<dbReference type="GO" id="GO:0042910">
    <property type="term" value="F:xenobiotic transmembrane transporter activity"/>
    <property type="evidence" value="ECO:0007669"/>
    <property type="project" value="InterPro"/>
</dbReference>
<feature type="transmembrane region" description="Helical" evidence="7">
    <location>
        <begin position="366"/>
        <end position="387"/>
    </location>
</feature>
<accession>A0A9W8GLL0</accession>
<name>A0A9W8GLL0_9FUNG</name>
<feature type="transmembrane region" description="Helical" evidence="7">
    <location>
        <begin position="465"/>
        <end position="487"/>
    </location>
</feature>
<dbReference type="PANTHER" id="PTHR11206">
    <property type="entry name" value="MULTIDRUG RESISTANCE PROTEIN"/>
    <property type="match status" value="1"/>
</dbReference>
<dbReference type="AlphaFoldDB" id="A0A9W8GLL0"/>
<dbReference type="InterPro" id="IPR045069">
    <property type="entry name" value="MATE_euk"/>
</dbReference>
<keyword evidence="5 7" id="KW-0472">Membrane</keyword>
<dbReference type="InterPro" id="IPR002528">
    <property type="entry name" value="MATE_fam"/>
</dbReference>
<feature type="region of interest" description="Disordered" evidence="6">
    <location>
        <begin position="1"/>
        <end position="24"/>
    </location>
</feature>
<dbReference type="NCBIfam" id="TIGR00797">
    <property type="entry name" value="matE"/>
    <property type="match status" value="1"/>
</dbReference>
<feature type="transmembrane region" description="Helical" evidence="7">
    <location>
        <begin position="107"/>
        <end position="131"/>
    </location>
</feature>
<dbReference type="Proteomes" id="UP001151516">
    <property type="component" value="Unassembled WGS sequence"/>
</dbReference>
<dbReference type="Pfam" id="PF01554">
    <property type="entry name" value="MatE"/>
    <property type="match status" value="2"/>
</dbReference>
<dbReference type="EMBL" id="JANBTX010000015">
    <property type="protein sequence ID" value="KAJ2690124.1"/>
    <property type="molecule type" value="Genomic_DNA"/>
</dbReference>
<organism evidence="8 9">
    <name type="scientific">Coemansia spiralis</name>
    <dbReference type="NCBI Taxonomy" id="417178"/>
    <lineage>
        <taxon>Eukaryota</taxon>
        <taxon>Fungi</taxon>
        <taxon>Fungi incertae sedis</taxon>
        <taxon>Zoopagomycota</taxon>
        <taxon>Kickxellomycotina</taxon>
        <taxon>Kickxellomycetes</taxon>
        <taxon>Kickxellales</taxon>
        <taxon>Kickxellaceae</taxon>
        <taxon>Coemansia</taxon>
    </lineage>
</organism>
<sequence length="520" mass="54841">MALPHESPPGTESPGPHAPSETTPLILTCSSTEASGASASFANGYIDLDSVSTQAMVRQEAALVVSSSVPLALSSLLQSSFHFINILSLGHLGANELAAAALANMTLFMVVNAPGVGLASALTTFCATAFTASPDKTLVGFHLQCGLIAVTVHFFMVLPILLRIESILLALNQDTLIASLCAKFVHAQLAGSLAWIYFECVKRFLQAQGHMKASTYMLLAVLPIHLLNTYLLVWSPILGVGFLGAAFANVITFMAMLAGIIVYTLRTEARETWGGWTRHSMAAMPQYYRLAIPSTMMMCSEWAAWELMAIAASYLGNVTLAGQSIVINTCSLTYQIPGGLIGAVSNRVGNLLGQGRAHRASISANVGLLLGGLAGALGLLFYVGTASWWGRLYSNDPNVVAAVALIMPICALFQFSDALSGMSGGILRSLGRQAVGAWINLPSYYVFGLPLGLYLTYGAPNIGVIGLWIGITVAATLTSFGQSMICLGTNYAREVDRCMAQVDSSRVIAAGSSFGDDSQC</sequence>
<evidence type="ECO:0000256" key="4">
    <source>
        <dbReference type="ARBA" id="ARBA00022989"/>
    </source>
</evidence>
<evidence type="ECO:0000313" key="9">
    <source>
        <dbReference type="Proteomes" id="UP001151516"/>
    </source>
</evidence>
<dbReference type="GO" id="GO:1990961">
    <property type="term" value="P:xenobiotic detoxification by transmembrane export across the plasma membrane"/>
    <property type="evidence" value="ECO:0007669"/>
    <property type="project" value="InterPro"/>
</dbReference>
<evidence type="ECO:0000256" key="1">
    <source>
        <dbReference type="ARBA" id="ARBA00004141"/>
    </source>
</evidence>
<keyword evidence="9" id="KW-1185">Reference proteome</keyword>
<evidence type="ECO:0000256" key="6">
    <source>
        <dbReference type="SAM" id="MobiDB-lite"/>
    </source>
</evidence>
<feature type="transmembrane region" description="Helical" evidence="7">
    <location>
        <begin position="399"/>
        <end position="416"/>
    </location>
</feature>
<feature type="transmembrane region" description="Helical" evidence="7">
    <location>
        <begin position="176"/>
        <end position="198"/>
    </location>
</feature>
<evidence type="ECO:0000256" key="5">
    <source>
        <dbReference type="ARBA" id="ARBA00023136"/>
    </source>
</evidence>
<evidence type="ECO:0000256" key="3">
    <source>
        <dbReference type="ARBA" id="ARBA00022692"/>
    </source>
</evidence>
<dbReference type="CDD" id="cd13132">
    <property type="entry name" value="MATE_eukaryotic"/>
    <property type="match status" value="1"/>
</dbReference>
<evidence type="ECO:0000256" key="2">
    <source>
        <dbReference type="ARBA" id="ARBA00010199"/>
    </source>
</evidence>
<comment type="subcellular location">
    <subcellularLocation>
        <location evidence="1">Membrane</location>
        <topology evidence="1">Multi-pass membrane protein</topology>
    </subcellularLocation>
</comment>
<keyword evidence="3 7" id="KW-0812">Transmembrane</keyword>
<keyword evidence="4 7" id="KW-1133">Transmembrane helix</keyword>
<protein>
    <submittedName>
        <fullName evidence="8">Ethionine resistance protein</fullName>
    </submittedName>
</protein>
<feature type="transmembrane region" description="Helical" evidence="7">
    <location>
        <begin position="437"/>
        <end position="459"/>
    </location>
</feature>
<evidence type="ECO:0000313" key="8">
    <source>
        <dbReference type="EMBL" id="KAJ2690124.1"/>
    </source>
</evidence>
<feature type="transmembrane region" description="Helical" evidence="7">
    <location>
        <begin position="243"/>
        <end position="265"/>
    </location>
</feature>
<dbReference type="GO" id="GO:0015297">
    <property type="term" value="F:antiporter activity"/>
    <property type="evidence" value="ECO:0007669"/>
    <property type="project" value="InterPro"/>
</dbReference>
<proteinExistence type="inferred from homology"/>
<gene>
    <name evidence="8" type="primary">ERC1_5</name>
    <name evidence="8" type="ORF">IWW39_000934</name>
</gene>
<dbReference type="GO" id="GO:0016020">
    <property type="term" value="C:membrane"/>
    <property type="evidence" value="ECO:0007669"/>
    <property type="project" value="UniProtKB-SubCell"/>
</dbReference>
<comment type="caution">
    <text evidence="8">The sequence shown here is derived from an EMBL/GenBank/DDBJ whole genome shotgun (WGS) entry which is preliminary data.</text>
</comment>
<dbReference type="OrthoDB" id="2126698at2759"/>
<feature type="transmembrane region" description="Helical" evidence="7">
    <location>
        <begin position="143"/>
        <end position="164"/>
    </location>
</feature>
<comment type="similarity">
    <text evidence="2">Belongs to the multi antimicrobial extrusion (MATE) (TC 2.A.66.1) family.</text>
</comment>